<keyword evidence="21" id="KW-0460">Magnesium</keyword>
<dbReference type="InterPro" id="IPR008271">
    <property type="entry name" value="Ser/Thr_kinase_AS"/>
</dbReference>
<feature type="coiled-coil region" evidence="36">
    <location>
        <begin position="1001"/>
        <end position="1081"/>
    </location>
</feature>
<evidence type="ECO:0000256" key="22">
    <source>
        <dbReference type="ARBA" id="ARBA00023034"/>
    </source>
</evidence>
<dbReference type="GO" id="GO:0071559">
    <property type="term" value="P:response to transforming growth factor beta"/>
    <property type="evidence" value="ECO:0007669"/>
    <property type="project" value="UniProtKB-ARBA"/>
</dbReference>
<dbReference type="PROSITE" id="PS50011">
    <property type="entry name" value="PROTEIN_KINASE_DOM"/>
    <property type="match status" value="1"/>
</dbReference>
<feature type="chain" id="PRO_5035315063" description="Rho-associated protein kinase 1" evidence="38">
    <location>
        <begin position="21"/>
        <end position="1280"/>
    </location>
</feature>
<evidence type="ECO:0000256" key="10">
    <source>
        <dbReference type="ARBA" id="ARBA00022490"/>
    </source>
</evidence>
<dbReference type="GO" id="GO:0000139">
    <property type="term" value="C:Golgi membrane"/>
    <property type="evidence" value="ECO:0007669"/>
    <property type="project" value="UniProtKB-SubCell"/>
</dbReference>
<evidence type="ECO:0000256" key="15">
    <source>
        <dbReference type="ARBA" id="ARBA00022723"/>
    </source>
</evidence>
<dbReference type="Pfam" id="PF00069">
    <property type="entry name" value="Pkinase"/>
    <property type="match status" value="1"/>
</dbReference>
<dbReference type="SUPFAM" id="SSF103652">
    <property type="entry name" value="G protein-binding domain"/>
    <property type="match status" value="1"/>
</dbReference>
<dbReference type="SMART" id="SM00220">
    <property type="entry name" value="S_TKc"/>
    <property type="match status" value="1"/>
</dbReference>
<dbReference type="PROSITE" id="PS51860">
    <property type="entry name" value="REM_1"/>
    <property type="match status" value="1"/>
</dbReference>
<evidence type="ECO:0000313" key="44">
    <source>
        <dbReference type="EMBL" id="KAH0511124.1"/>
    </source>
</evidence>
<dbReference type="GO" id="GO:0007266">
    <property type="term" value="P:Rho protein signal transduction"/>
    <property type="evidence" value="ECO:0007669"/>
    <property type="project" value="UniProtKB-UniRule"/>
</dbReference>
<dbReference type="Gene3D" id="1.10.510.10">
    <property type="entry name" value="Transferase(Phosphotransferase) domain 1"/>
    <property type="match status" value="1"/>
</dbReference>
<comment type="caution">
    <text evidence="44">The sequence shown here is derived from an EMBL/GenBank/DDBJ whole genome shotgun (WGS) entry which is preliminary data.</text>
</comment>
<dbReference type="GO" id="GO:0030866">
    <property type="term" value="P:cortical actin cytoskeleton organization"/>
    <property type="evidence" value="ECO:0007669"/>
    <property type="project" value="TreeGrafter"/>
</dbReference>
<dbReference type="PROSITE" id="PS00107">
    <property type="entry name" value="PROTEIN_KINASE_ATP"/>
    <property type="match status" value="1"/>
</dbReference>
<dbReference type="GO" id="GO:0010494">
    <property type="term" value="C:cytoplasmic stress granule"/>
    <property type="evidence" value="ECO:0007669"/>
    <property type="project" value="TreeGrafter"/>
</dbReference>
<evidence type="ECO:0000256" key="3">
    <source>
        <dbReference type="ARBA" id="ARBA00004236"/>
    </source>
</evidence>
<evidence type="ECO:0000256" key="33">
    <source>
        <dbReference type="ARBA" id="ARBA00048977"/>
    </source>
</evidence>
<feature type="domain" description="AGC-kinase C-terminal" evidence="41">
    <location>
        <begin position="368"/>
        <end position="436"/>
    </location>
</feature>
<comment type="catalytic activity">
    <reaction evidence="32">
        <text>L-threonyl-[protein] + ATP = O-phospho-L-threonyl-[protein] + ADP + H(+)</text>
        <dbReference type="Rhea" id="RHEA:46608"/>
        <dbReference type="Rhea" id="RHEA-COMP:11060"/>
        <dbReference type="Rhea" id="RHEA-COMP:11605"/>
        <dbReference type="ChEBI" id="CHEBI:15378"/>
        <dbReference type="ChEBI" id="CHEBI:30013"/>
        <dbReference type="ChEBI" id="CHEBI:30616"/>
        <dbReference type="ChEBI" id="CHEBI:61977"/>
        <dbReference type="ChEBI" id="CHEBI:456216"/>
        <dbReference type="EC" id="2.7.11.1"/>
    </reaction>
    <physiologicalReaction direction="left-to-right" evidence="32">
        <dbReference type="Rhea" id="RHEA:46609"/>
    </physiologicalReaction>
</comment>
<dbReference type="SUPFAM" id="SSF57889">
    <property type="entry name" value="Cysteine-rich domain"/>
    <property type="match status" value="1"/>
</dbReference>
<dbReference type="InterPro" id="IPR046349">
    <property type="entry name" value="C1-like_sf"/>
</dbReference>
<keyword evidence="20 35" id="KW-0067">ATP-binding</keyword>
<dbReference type="InterPro" id="IPR015008">
    <property type="entry name" value="ROCK_Rho-bd_dom"/>
</dbReference>
<dbReference type="AlphaFoldDB" id="A0A8J6GH19"/>
<dbReference type="PROSITE" id="PS50081">
    <property type="entry name" value="ZF_DAG_PE_2"/>
    <property type="match status" value="1"/>
</dbReference>
<comment type="similarity">
    <text evidence="7">Belongs to the protein kinase superfamily. AGC Ser/Thr protein kinase family.</text>
</comment>
<organism evidence="44 45">
    <name type="scientific">Microtus ochrogaster</name>
    <name type="common">Prairie vole</name>
    <dbReference type="NCBI Taxonomy" id="79684"/>
    <lineage>
        <taxon>Eukaryota</taxon>
        <taxon>Metazoa</taxon>
        <taxon>Chordata</taxon>
        <taxon>Craniata</taxon>
        <taxon>Vertebrata</taxon>
        <taxon>Euteleostomi</taxon>
        <taxon>Mammalia</taxon>
        <taxon>Eutheria</taxon>
        <taxon>Euarchontoglires</taxon>
        <taxon>Glires</taxon>
        <taxon>Rodentia</taxon>
        <taxon>Myomorpha</taxon>
        <taxon>Muroidea</taxon>
        <taxon>Cricetidae</taxon>
        <taxon>Arvicolinae</taxon>
        <taxon>Microtus</taxon>
    </lineage>
</organism>
<comment type="subcellular location">
    <subcellularLocation>
        <location evidence="3">Cell membrane</location>
    </subcellularLocation>
    <subcellularLocation>
        <location evidence="27">Cell projection</location>
        <location evidence="27">Bleb</location>
    </subcellularLocation>
    <subcellularLocation>
        <location evidence="6">Cell projection</location>
        <location evidence="6">Lamellipodium</location>
    </subcellularLocation>
    <subcellularLocation>
        <location evidence="5">Cell projection</location>
        <location evidence="5">Ruffle</location>
    </subcellularLocation>
    <subcellularLocation>
        <location evidence="2">Cytoplasm</location>
        <location evidence="2">Cytoskeleton</location>
        <location evidence="2">Microtubule organizing center</location>
        <location evidence="2">Centrosome</location>
        <location evidence="2">Centriole</location>
    </subcellularLocation>
    <subcellularLocation>
        <location evidence="4">Golgi apparatus membrane</location>
        <topology evidence="4">Peripheral membrane protein</topology>
    </subcellularLocation>
</comment>
<evidence type="ECO:0000256" key="25">
    <source>
        <dbReference type="ARBA" id="ARBA00023212"/>
    </source>
</evidence>
<dbReference type="FunFam" id="1.20.5.730:FF:000001">
    <property type="entry name" value="rho-associated protein kinase 2"/>
    <property type="match status" value="1"/>
</dbReference>
<keyword evidence="13" id="KW-0808">Transferase</keyword>
<dbReference type="InterPro" id="IPR017441">
    <property type="entry name" value="Protein_kinase_ATP_BS"/>
</dbReference>
<evidence type="ECO:0000256" key="34">
    <source>
        <dbReference type="PROSITE-ProRule" id="PRU01207"/>
    </source>
</evidence>
<keyword evidence="9" id="KW-1003">Cell membrane</keyword>
<dbReference type="InterPro" id="IPR002219">
    <property type="entry name" value="PKC_DAG/PE"/>
</dbReference>
<protein>
    <recommendedName>
        <fullName evidence="28">Rho-associated protein kinase 1</fullName>
        <ecNumber evidence="8">2.7.11.1</ecNumber>
    </recommendedName>
    <alternativeName>
        <fullName evidence="30">Rho-associated, coiled-coil-containing protein kinase 1</fullName>
    </alternativeName>
    <alternativeName>
        <fullName evidence="29">Rho-associated, coiled-coil-containing protein kinase I</fullName>
    </alternativeName>
    <alternativeName>
        <fullName evidence="31">p160 ROCK-1</fullName>
    </alternativeName>
</protein>
<dbReference type="FunFam" id="3.30.200.20:FF:000072">
    <property type="entry name" value="Rho-associated protein kinase 2"/>
    <property type="match status" value="1"/>
</dbReference>
<dbReference type="SMART" id="SM00109">
    <property type="entry name" value="C1"/>
    <property type="match status" value="1"/>
</dbReference>
<evidence type="ECO:0000259" key="43">
    <source>
        <dbReference type="PROSITE" id="PS51860"/>
    </source>
</evidence>
<evidence type="ECO:0000256" key="18">
    <source>
        <dbReference type="ARBA" id="ARBA00022777"/>
    </source>
</evidence>
<feature type="compositionally biased region" description="Polar residues" evidence="37">
    <location>
        <begin position="1256"/>
        <end position="1280"/>
    </location>
</feature>
<dbReference type="InterPro" id="IPR050839">
    <property type="entry name" value="Rho-assoc_Ser/Thr_Kinase"/>
</dbReference>
<keyword evidence="18 44" id="KW-0418">Kinase</keyword>
<keyword evidence="17" id="KW-0863">Zinc-finger</keyword>
<dbReference type="GO" id="GO:1901888">
    <property type="term" value="P:regulation of cell junction assembly"/>
    <property type="evidence" value="ECO:0007669"/>
    <property type="project" value="TreeGrafter"/>
</dbReference>
<evidence type="ECO:0000256" key="38">
    <source>
        <dbReference type="SAM" id="SignalP"/>
    </source>
</evidence>
<dbReference type="GO" id="GO:0006915">
    <property type="term" value="P:apoptotic process"/>
    <property type="evidence" value="ECO:0007669"/>
    <property type="project" value="UniProtKB-KW"/>
</dbReference>
<evidence type="ECO:0000256" key="5">
    <source>
        <dbReference type="ARBA" id="ARBA00004466"/>
    </source>
</evidence>
<evidence type="ECO:0000256" key="2">
    <source>
        <dbReference type="ARBA" id="ARBA00004114"/>
    </source>
</evidence>
<evidence type="ECO:0000259" key="41">
    <source>
        <dbReference type="PROSITE" id="PS51285"/>
    </source>
</evidence>
<dbReference type="GO" id="GO:0048598">
    <property type="term" value="P:embryonic morphogenesis"/>
    <property type="evidence" value="ECO:0007669"/>
    <property type="project" value="TreeGrafter"/>
</dbReference>
<evidence type="ECO:0000256" key="16">
    <source>
        <dbReference type="ARBA" id="ARBA00022741"/>
    </source>
</evidence>
<evidence type="ECO:0000256" key="21">
    <source>
        <dbReference type="ARBA" id="ARBA00022842"/>
    </source>
</evidence>
<dbReference type="InterPro" id="IPR000961">
    <property type="entry name" value="AGC-kinase_C"/>
</dbReference>
<dbReference type="GO" id="GO:0005814">
    <property type="term" value="C:centriole"/>
    <property type="evidence" value="ECO:0007669"/>
    <property type="project" value="UniProtKB-SubCell"/>
</dbReference>
<dbReference type="InterPro" id="IPR000719">
    <property type="entry name" value="Prot_kinase_dom"/>
</dbReference>
<keyword evidence="22" id="KW-0333">Golgi apparatus</keyword>
<proteinExistence type="inferred from homology"/>
<evidence type="ECO:0000259" key="42">
    <source>
        <dbReference type="PROSITE" id="PS51859"/>
    </source>
</evidence>
<dbReference type="PROSITE" id="PS51285">
    <property type="entry name" value="AGC_KINASE_CTER"/>
    <property type="match status" value="1"/>
</dbReference>
<evidence type="ECO:0000256" key="24">
    <source>
        <dbReference type="ARBA" id="ARBA00023136"/>
    </source>
</evidence>
<dbReference type="SMART" id="SM00133">
    <property type="entry name" value="S_TK_X"/>
    <property type="match status" value="1"/>
</dbReference>
<dbReference type="GO" id="GO:0072518">
    <property type="term" value="F:Rho-dependent protein serine/threonine kinase activity"/>
    <property type="evidence" value="ECO:0007669"/>
    <property type="project" value="TreeGrafter"/>
</dbReference>
<evidence type="ECO:0000256" key="8">
    <source>
        <dbReference type="ARBA" id="ARBA00012513"/>
    </source>
</evidence>
<dbReference type="PANTHER" id="PTHR22988:SF33">
    <property type="entry name" value="RHO-ASSOCIATED PROTEIN KINASE 1"/>
    <property type="match status" value="1"/>
</dbReference>
<evidence type="ECO:0000256" key="7">
    <source>
        <dbReference type="ARBA" id="ARBA00009903"/>
    </source>
</evidence>
<evidence type="ECO:0000256" key="27">
    <source>
        <dbReference type="ARBA" id="ARBA00043945"/>
    </source>
</evidence>
<feature type="region of interest" description="Disordered" evidence="37">
    <location>
        <begin position="1245"/>
        <end position="1280"/>
    </location>
</feature>
<feature type="domain" description="RhoBD" evidence="42">
    <location>
        <begin position="930"/>
        <end position="996"/>
    </location>
</feature>
<evidence type="ECO:0000256" key="19">
    <source>
        <dbReference type="ARBA" id="ARBA00022833"/>
    </source>
</evidence>
<name>A0A8J6GH19_MICOH</name>
<evidence type="ECO:0000256" key="17">
    <source>
        <dbReference type="ARBA" id="ARBA00022771"/>
    </source>
</evidence>
<keyword evidence="12" id="KW-0597">Phosphoprotein</keyword>
<evidence type="ECO:0000256" key="37">
    <source>
        <dbReference type="SAM" id="MobiDB-lite"/>
    </source>
</evidence>
<dbReference type="CDD" id="cd20874">
    <property type="entry name" value="C1_ROCK1"/>
    <property type="match status" value="1"/>
</dbReference>
<evidence type="ECO:0000256" key="4">
    <source>
        <dbReference type="ARBA" id="ARBA00004395"/>
    </source>
</evidence>
<dbReference type="InterPro" id="IPR011009">
    <property type="entry name" value="Kinase-like_dom_sf"/>
</dbReference>
<dbReference type="GO" id="GO:0008270">
    <property type="term" value="F:zinc ion binding"/>
    <property type="evidence" value="ECO:0007669"/>
    <property type="project" value="UniProtKB-KW"/>
</dbReference>
<evidence type="ECO:0000256" key="29">
    <source>
        <dbReference type="ARBA" id="ARBA00044326"/>
    </source>
</evidence>
<keyword evidence="25" id="KW-0206">Cytoskeleton</keyword>
<feature type="coiled-coil region" evidence="36">
    <location>
        <begin position="919"/>
        <end position="960"/>
    </location>
</feature>
<dbReference type="InterPro" id="IPR037310">
    <property type="entry name" value="ROCK1_HR1"/>
</dbReference>
<dbReference type="PROSITE" id="PS51859">
    <property type="entry name" value="RHO_BD"/>
    <property type="match status" value="1"/>
</dbReference>
<dbReference type="GO" id="GO:0032059">
    <property type="term" value="C:bleb"/>
    <property type="evidence" value="ECO:0007669"/>
    <property type="project" value="UniProtKB-SubCell"/>
</dbReference>
<dbReference type="GO" id="GO:0030027">
    <property type="term" value="C:lamellipodium"/>
    <property type="evidence" value="ECO:0007669"/>
    <property type="project" value="UniProtKB-SubCell"/>
</dbReference>
<keyword evidence="14" id="KW-0053">Apoptosis</keyword>
<evidence type="ECO:0000256" key="32">
    <source>
        <dbReference type="ARBA" id="ARBA00048659"/>
    </source>
</evidence>
<sequence>MEGKWLLCLLLVLGTAAVLAHDGQDDGMVDIEDDIDDVTDEVEDLKLKSNTTTPPSPKDGLDALVYDLDFPALRKNKNIDNFLSRYKDTINKIRDLRMKAEDYEVVKVIGRGAFGEVQLVRHKSTRKVYAMKLLSKFEMIKRSDSAFFWEERDIMAFANSPWVVQLFYAFQDDRYLYMVMEYMPGGDLVNLMSNYDVPEKWARFYTAEVVLALDAIHSMGFIHRDVKPDNMLLDKSGHLKLADFGTCMKMNKEGMVRCDTAVGTPDYISPEVLKSQGGDGYYGRECDWWSVGVFLYEMLVGDTPFYADSLVGTYSKIMNHKNSLTFPDDNDISKEAKNLICAFLTDREVRLGRNGVEEIKRHLFFKNDQWAWETLRDTVAPVVPDLSSDIDTSNFDDLEEDKGDEETFPIPKAFVGNQLPFVGFTYYSNRRYLPSANPSENRTSSNVDKSLGNQRRNLESTVSQIEKEKMLLQHRINEYQRKVEQENEKRRNVENEVSTLKDQLEDLRKVSQSSQLANEKLAQLQKQLEEANDLLRTESDTAVRLRKSHTEMSKSISQLESLNRELQERNRILENSKSQADKDYYQLQAILEAERRDRGHDSEMIGDLQARITSLQEEVKHLKHNLERVEGERKEAQDMLNHSEKEKNNLEIDLNYKLKSLQQRLEQEVNEHKVTKARLTDKHQSIEEAKSVAMCEMEKKLKEEREARERAENRVVETEKQCSMLDVDLKQSQQKLEHLTENKERMEDELKNLTLQLEQESNKRLLLQNELKTQAFEADNLKGLEKQMKQEINTLLEAKRLLEFEFAQLTKQYRGNEGQMRELQDQLEAEQYFSTLYKTQVKELKEEIEEKNRENLRKIQELQSEKETLSTQLDLAETKAESEQLARGILEEQYFELTQESKKAASRNRQEITDKDHTVSRLEETNTMLTKDIELLRKENEELNERMRTAEEEYKLKKEEEINNLKAAFEKNISTERTLKTQAVNKLAEIMNRKDFKIDRKKANTQDLRKKEKENRKLQLELNQEREKFNQMVVKHQKELNDMQAQLVEECTHRNELQMQLASKESDIEQLRAKLLDLSDSTSVASFPSADETDGNLPGKKNSVCSVIQVCSDVMEIFIIYFIILYANEGECRKDIEMEPVQQGEKTNFQNHKGHEFIPTLYHFPANCEACAKPLWHVFKPPPALECRRCHVKCHRDHLDKKEDLISPCKVSYDVTSARDMLLLACSQDEQKKWVTHLVKKIPKNPPSGFVRASPRTLSTRSTANQSFRKVVKNTSGKTR</sequence>
<dbReference type="EMBL" id="JAATJU010022290">
    <property type="protein sequence ID" value="KAH0511124.1"/>
    <property type="molecule type" value="Genomic_DNA"/>
</dbReference>
<feature type="region of interest" description="Disordered" evidence="37">
    <location>
        <begin position="433"/>
        <end position="456"/>
    </location>
</feature>
<evidence type="ECO:0000259" key="39">
    <source>
        <dbReference type="PROSITE" id="PS50011"/>
    </source>
</evidence>
<dbReference type="Gene3D" id="3.30.60.20">
    <property type="match status" value="1"/>
</dbReference>
<dbReference type="FunFam" id="3.30.200.20:FF:001759">
    <property type="entry name" value="Rho-associated, coiled-coil-containing protein kinase 2b"/>
    <property type="match status" value="1"/>
</dbReference>
<evidence type="ECO:0000256" key="1">
    <source>
        <dbReference type="ARBA" id="ARBA00001946"/>
    </source>
</evidence>
<dbReference type="PROSITE" id="PS00108">
    <property type="entry name" value="PROTEIN_KINASE_ST"/>
    <property type="match status" value="1"/>
</dbReference>
<dbReference type="GO" id="GO:0031267">
    <property type="term" value="F:small GTPase binding"/>
    <property type="evidence" value="ECO:0007669"/>
    <property type="project" value="InterPro"/>
</dbReference>
<comment type="cofactor">
    <cofactor evidence="1">
        <name>Mg(2+)</name>
        <dbReference type="ChEBI" id="CHEBI:18420"/>
    </cofactor>
</comment>
<dbReference type="FunFam" id="1.10.510.10:FF:000047">
    <property type="entry name" value="Rho-associated protein kinase 1"/>
    <property type="match status" value="1"/>
</dbReference>
<keyword evidence="38" id="KW-0732">Signal</keyword>
<evidence type="ECO:0000256" key="30">
    <source>
        <dbReference type="ARBA" id="ARBA00044327"/>
    </source>
</evidence>
<keyword evidence="10" id="KW-0963">Cytoplasm</keyword>
<evidence type="ECO:0000256" key="35">
    <source>
        <dbReference type="PROSITE-ProRule" id="PRU10141"/>
    </source>
</evidence>
<dbReference type="GO" id="GO:0000281">
    <property type="term" value="P:mitotic cytokinesis"/>
    <property type="evidence" value="ECO:0007669"/>
    <property type="project" value="TreeGrafter"/>
</dbReference>
<dbReference type="GO" id="GO:0010604">
    <property type="term" value="P:positive regulation of macromolecule metabolic process"/>
    <property type="evidence" value="ECO:0007669"/>
    <property type="project" value="UniProtKB-ARBA"/>
</dbReference>
<dbReference type="GO" id="GO:0001726">
    <property type="term" value="C:ruffle"/>
    <property type="evidence" value="ECO:0007669"/>
    <property type="project" value="UniProtKB-SubCell"/>
</dbReference>
<keyword evidence="26" id="KW-0966">Cell projection</keyword>
<evidence type="ECO:0000256" key="13">
    <source>
        <dbReference type="ARBA" id="ARBA00022679"/>
    </source>
</evidence>
<evidence type="ECO:0000256" key="6">
    <source>
        <dbReference type="ARBA" id="ARBA00004510"/>
    </source>
</evidence>
<reference evidence="44" key="1">
    <citation type="submission" date="2020-03" db="EMBL/GenBank/DDBJ databases">
        <title>Studies in the Genomics of Life Span.</title>
        <authorList>
            <person name="Glass D."/>
        </authorList>
    </citation>
    <scope>NUCLEOTIDE SEQUENCE</scope>
    <source>
        <strain evidence="44">LTLLF</strain>
        <tissue evidence="44">Muscle</tissue>
    </source>
</reference>
<keyword evidence="16 35" id="KW-0547">Nucleotide-binding</keyword>
<evidence type="ECO:0000256" key="12">
    <source>
        <dbReference type="ARBA" id="ARBA00022553"/>
    </source>
</evidence>
<keyword evidence="23 34" id="KW-0175">Coiled coil</keyword>
<dbReference type="GO" id="GO:0005886">
    <property type="term" value="C:plasma membrane"/>
    <property type="evidence" value="ECO:0007669"/>
    <property type="project" value="UniProtKB-SubCell"/>
</dbReference>
<comment type="catalytic activity">
    <reaction evidence="33">
        <text>L-seryl-[protein] + ATP = O-phospho-L-seryl-[protein] + ADP + H(+)</text>
        <dbReference type="Rhea" id="RHEA:17989"/>
        <dbReference type="Rhea" id="RHEA-COMP:9863"/>
        <dbReference type="Rhea" id="RHEA-COMP:11604"/>
        <dbReference type="ChEBI" id="CHEBI:15378"/>
        <dbReference type="ChEBI" id="CHEBI:29999"/>
        <dbReference type="ChEBI" id="CHEBI:30616"/>
        <dbReference type="ChEBI" id="CHEBI:83421"/>
        <dbReference type="ChEBI" id="CHEBI:456216"/>
        <dbReference type="EC" id="2.7.11.1"/>
    </reaction>
    <physiologicalReaction direction="left-to-right" evidence="33">
        <dbReference type="Rhea" id="RHEA:17990"/>
    </physiologicalReaction>
</comment>
<accession>A0A8J6GH19</accession>
<feature type="domain" description="Protein kinase" evidence="39">
    <location>
        <begin position="103"/>
        <end position="365"/>
    </location>
</feature>
<dbReference type="Gene3D" id="1.20.5.340">
    <property type="match status" value="1"/>
</dbReference>
<keyword evidence="11" id="KW-0723">Serine/threonine-protein kinase</keyword>
<feature type="binding site" evidence="35">
    <location>
        <position position="132"/>
    </location>
    <ligand>
        <name>ATP</name>
        <dbReference type="ChEBI" id="CHEBI:30616"/>
    </ligand>
</feature>
<dbReference type="FunFam" id="3.30.60.20:FF:000036">
    <property type="entry name" value="Rho-associated protein kinase 1"/>
    <property type="match status" value="1"/>
</dbReference>
<dbReference type="GO" id="GO:0031032">
    <property type="term" value="P:actomyosin structure organization"/>
    <property type="evidence" value="ECO:0007669"/>
    <property type="project" value="TreeGrafter"/>
</dbReference>
<dbReference type="PANTHER" id="PTHR22988">
    <property type="entry name" value="MYOTONIC DYSTROPHY S/T KINASE-RELATED"/>
    <property type="match status" value="1"/>
</dbReference>
<keyword evidence="15" id="KW-0479">Metal-binding</keyword>
<dbReference type="Proteomes" id="UP000710432">
    <property type="component" value="Unassembled WGS sequence"/>
</dbReference>
<dbReference type="GO" id="GO:0005524">
    <property type="term" value="F:ATP binding"/>
    <property type="evidence" value="ECO:0007669"/>
    <property type="project" value="UniProtKB-UniRule"/>
</dbReference>
<feature type="domain" description="REM-1" evidence="43">
    <location>
        <begin position="460"/>
        <end position="537"/>
    </location>
</feature>
<dbReference type="EC" id="2.7.11.1" evidence="8"/>
<dbReference type="Gene3D" id="3.30.200.20">
    <property type="entry name" value="Phosphorylase Kinase, domain 1"/>
    <property type="match status" value="1"/>
</dbReference>
<dbReference type="Pfam" id="PF08912">
    <property type="entry name" value="Rho_Binding"/>
    <property type="match status" value="1"/>
</dbReference>
<dbReference type="CDD" id="cd22250">
    <property type="entry name" value="ROCK_SBD"/>
    <property type="match status" value="1"/>
</dbReference>
<evidence type="ECO:0000256" key="14">
    <source>
        <dbReference type="ARBA" id="ARBA00022703"/>
    </source>
</evidence>
<evidence type="ECO:0000256" key="9">
    <source>
        <dbReference type="ARBA" id="ARBA00022475"/>
    </source>
</evidence>
<dbReference type="Gene3D" id="1.20.5.730">
    <property type="entry name" value="Single helix bin"/>
    <property type="match status" value="1"/>
</dbReference>
<feature type="domain" description="Phorbol-ester/DAG-type" evidence="40">
    <location>
        <begin position="1154"/>
        <end position="1209"/>
    </location>
</feature>
<evidence type="ECO:0000256" key="28">
    <source>
        <dbReference type="ARBA" id="ARBA00044069"/>
    </source>
</evidence>
<dbReference type="GO" id="GO:0010468">
    <property type="term" value="P:regulation of gene expression"/>
    <property type="evidence" value="ECO:0007669"/>
    <property type="project" value="UniProtKB-ARBA"/>
</dbReference>
<dbReference type="CDD" id="cd11639">
    <property type="entry name" value="HR1_ROCK1"/>
    <property type="match status" value="1"/>
</dbReference>
<evidence type="ECO:0000256" key="26">
    <source>
        <dbReference type="ARBA" id="ARBA00023273"/>
    </source>
</evidence>
<feature type="signal peptide" evidence="38">
    <location>
        <begin position="1"/>
        <end position="20"/>
    </location>
</feature>
<dbReference type="SUPFAM" id="SSF56112">
    <property type="entry name" value="Protein kinase-like (PK-like)"/>
    <property type="match status" value="1"/>
</dbReference>
<evidence type="ECO:0000256" key="20">
    <source>
        <dbReference type="ARBA" id="ARBA00022840"/>
    </source>
</evidence>
<dbReference type="InterPro" id="IPR011072">
    <property type="entry name" value="HR1_rho-bd"/>
</dbReference>
<evidence type="ECO:0000256" key="23">
    <source>
        <dbReference type="ARBA" id="ARBA00023054"/>
    </source>
</evidence>
<evidence type="ECO:0000256" key="31">
    <source>
        <dbReference type="ARBA" id="ARBA00044332"/>
    </source>
</evidence>
<feature type="compositionally biased region" description="Polar residues" evidence="37">
    <location>
        <begin position="436"/>
        <end position="456"/>
    </location>
</feature>
<keyword evidence="24" id="KW-0472">Membrane</keyword>
<dbReference type="FunFam" id="1.20.5.340:FF:000023">
    <property type="entry name" value="Rho-associated protein kinase 1"/>
    <property type="match status" value="1"/>
</dbReference>
<evidence type="ECO:0000259" key="40">
    <source>
        <dbReference type="PROSITE" id="PS50081"/>
    </source>
</evidence>
<evidence type="ECO:0000313" key="45">
    <source>
        <dbReference type="Proteomes" id="UP000710432"/>
    </source>
</evidence>
<evidence type="ECO:0000256" key="11">
    <source>
        <dbReference type="ARBA" id="ARBA00022527"/>
    </source>
</evidence>
<gene>
    <name evidence="44" type="ORF">LTLLF_151950</name>
</gene>
<evidence type="ECO:0000256" key="36">
    <source>
        <dbReference type="SAM" id="Coils"/>
    </source>
</evidence>
<keyword evidence="19" id="KW-0862">Zinc</keyword>